<keyword evidence="5" id="KW-0288">FMN</keyword>
<evidence type="ECO:0000256" key="3">
    <source>
        <dbReference type="ARBA" id="ARBA00011048"/>
    </source>
</evidence>
<evidence type="ECO:0000256" key="7">
    <source>
        <dbReference type="ARBA" id="ARBA00023002"/>
    </source>
</evidence>
<dbReference type="EMBL" id="FNRK01000017">
    <property type="protein sequence ID" value="SEA62831.1"/>
    <property type="molecule type" value="Genomic_DNA"/>
</dbReference>
<keyword evidence="9" id="KW-0411">Iron-sulfur</keyword>
<evidence type="ECO:0000256" key="2">
    <source>
        <dbReference type="ARBA" id="ARBA00001966"/>
    </source>
</evidence>
<keyword evidence="13" id="KW-1185">Reference proteome</keyword>
<keyword evidence="4" id="KW-0285">Flavoprotein</keyword>
<dbReference type="Pfam" id="PF07992">
    <property type="entry name" value="Pyr_redox_2"/>
    <property type="match status" value="1"/>
</dbReference>
<dbReference type="Gene3D" id="3.20.20.70">
    <property type="entry name" value="Aldolase class I"/>
    <property type="match status" value="1"/>
</dbReference>
<dbReference type="PANTHER" id="PTHR42917">
    <property type="entry name" value="2,4-DIENOYL-COA REDUCTASE"/>
    <property type="match status" value="1"/>
</dbReference>
<dbReference type="Gene3D" id="3.40.50.720">
    <property type="entry name" value="NAD(P)-binding Rossmann-like Domain"/>
    <property type="match status" value="1"/>
</dbReference>
<evidence type="ECO:0000259" key="11">
    <source>
        <dbReference type="Pfam" id="PF07992"/>
    </source>
</evidence>
<feature type="domain" description="NADH:flavin oxidoreductase/NADH oxidase N-terminal" evidence="10">
    <location>
        <begin position="9"/>
        <end position="332"/>
    </location>
</feature>
<accession>A0A1H4CR33</accession>
<evidence type="ECO:0000256" key="5">
    <source>
        <dbReference type="ARBA" id="ARBA00022643"/>
    </source>
</evidence>
<evidence type="ECO:0000256" key="9">
    <source>
        <dbReference type="ARBA" id="ARBA00023014"/>
    </source>
</evidence>
<dbReference type="SUPFAM" id="SSF51905">
    <property type="entry name" value="FAD/NAD(P)-binding domain"/>
    <property type="match status" value="1"/>
</dbReference>
<evidence type="ECO:0000259" key="10">
    <source>
        <dbReference type="Pfam" id="PF00724"/>
    </source>
</evidence>
<dbReference type="InterPro" id="IPR036188">
    <property type="entry name" value="FAD/NAD-bd_sf"/>
</dbReference>
<protein>
    <submittedName>
        <fullName evidence="12">2,4-dienoyl-CoA reductase</fullName>
    </submittedName>
</protein>
<dbReference type="PANTHER" id="PTHR42917:SF2">
    <property type="entry name" value="2,4-DIENOYL-COA REDUCTASE [(2E)-ENOYL-COA-PRODUCING]"/>
    <property type="match status" value="1"/>
</dbReference>
<dbReference type="STRING" id="81409.SAMN04515656_11718"/>
<dbReference type="Pfam" id="PF00724">
    <property type="entry name" value="Oxidored_FMN"/>
    <property type="match status" value="1"/>
</dbReference>
<comment type="similarity">
    <text evidence="3">In the N-terminal section; belongs to the NADH:flavin oxidoreductase/NADH oxidase family.</text>
</comment>
<dbReference type="GO" id="GO:0051536">
    <property type="term" value="F:iron-sulfur cluster binding"/>
    <property type="evidence" value="ECO:0007669"/>
    <property type="project" value="UniProtKB-KW"/>
</dbReference>
<dbReference type="GO" id="GO:0016491">
    <property type="term" value="F:oxidoreductase activity"/>
    <property type="evidence" value="ECO:0007669"/>
    <property type="project" value="UniProtKB-KW"/>
</dbReference>
<comment type="cofactor">
    <cofactor evidence="2">
        <name>[4Fe-4S] cluster</name>
        <dbReference type="ChEBI" id="CHEBI:49883"/>
    </cofactor>
</comment>
<keyword evidence="6" id="KW-0479">Metal-binding</keyword>
<evidence type="ECO:0000313" key="12">
    <source>
        <dbReference type="EMBL" id="SEA62831.1"/>
    </source>
</evidence>
<dbReference type="AlphaFoldDB" id="A0A1H4CR33"/>
<dbReference type="Gene3D" id="3.50.50.60">
    <property type="entry name" value="FAD/NAD(P)-binding domain"/>
    <property type="match status" value="1"/>
</dbReference>
<comment type="cofactor">
    <cofactor evidence="1">
        <name>FMN</name>
        <dbReference type="ChEBI" id="CHEBI:58210"/>
    </cofactor>
</comment>
<dbReference type="InterPro" id="IPR001155">
    <property type="entry name" value="OxRdtase_FMN_N"/>
</dbReference>
<evidence type="ECO:0000256" key="1">
    <source>
        <dbReference type="ARBA" id="ARBA00001917"/>
    </source>
</evidence>
<evidence type="ECO:0000256" key="6">
    <source>
        <dbReference type="ARBA" id="ARBA00022723"/>
    </source>
</evidence>
<dbReference type="GO" id="GO:0046872">
    <property type="term" value="F:metal ion binding"/>
    <property type="evidence" value="ECO:0007669"/>
    <property type="project" value="UniProtKB-KW"/>
</dbReference>
<keyword evidence="8" id="KW-0408">Iron</keyword>
<evidence type="ECO:0000313" key="13">
    <source>
        <dbReference type="Proteomes" id="UP000199394"/>
    </source>
</evidence>
<keyword evidence="7" id="KW-0560">Oxidoreductase</keyword>
<dbReference type="Proteomes" id="UP000199394">
    <property type="component" value="Unassembled WGS sequence"/>
</dbReference>
<dbReference type="InterPro" id="IPR051793">
    <property type="entry name" value="NADH:flavin_oxidoreductase"/>
</dbReference>
<dbReference type="PRINTS" id="PR00368">
    <property type="entry name" value="FADPNR"/>
</dbReference>
<evidence type="ECO:0000256" key="4">
    <source>
        <dbReference type="ARBA" id="ARBA00022630"/>
    </source>
</evidence>
<dbReference type="SUPFAM" id="SSF51395">
    <property type="entry name" value="FMN-linked oxidoreductases"/>
    <property type="match status" value="1"/>
</dbReference>
<dbReference type="InterPro" id="IPR023753">
    <property type="entry name" value="FAD/NAD-binding_dom"/>
</dbReference>
<evidence type="ECO:0000256" key="8">
    <source>
        <dbReference type="ARBA" id="ARBA00023004"/>
    </source>
</evidence>
<dbReference type="CDD" id="cd02803">
    <property type="entry name" value="OYE_like_FMN_family"/>
    <property type="match status" value="1"/>
</dbReference>
<sequence>MMKFEKMSTPITIGNMVVKNRFVVPPMGNNFANTDGTMSEQSVAYYSARAAGGFGLITLEATVVHPGAKGGPRKPCLYDDAFVPSFKAVIDACHAHGAKVSIQLQNAGPDGNAKNAGAPIEAASAIANKCGKDIPVAVPTARVYELAQGYGEAAKRAMAAGADAVEIHMAHGYLVSSFISPRTNKRVDEFGGSFENRMRFPRLIVDAVKKAVGDKVAIIARINGADDMPGGIDVHDAATIAAELEAMGVQGLHVSRAVHLKDEFMWAPTQTHAGFNAEQAAEIKRAVSIPIITVGRYTEPQYAELMVREGRADLVAFGRQSLADPELPNKALAGKLSDLTPCIACLQGCVANMFKGEPICCLTNPALGYESQNISPASTAKRVLVAGGGVGGLYAAFLCAQRGHSVTLYEASDTLGGNMRLAAFPPGKGDLTNMVRSAIVKCQKTGVQILLNTPLTMDEIKAENPDAVIVATGATTLMLPIPGIDAPEILHGGDVLAGTVAAGKKVLVVGGGMVGCETAAFLGERGHDVTVVEFRDTCGADVINEHRVYLMEDFRNYRIGQVTSAKVVAFYTDGVDYDSPDGSRHTLRGYDSVVLSMGYRNYDPLSADLEAAGIPHYTIGDATRARRALDATREAYDTALEI</sequence>
<proteinExistence type="inferred from homology"/>
<dbReference type="GO" id="GO:0010181">
    <property type="term" value="F:FMN binding"/>
    <property type="evidence" value="ECO:0007669"/>
    <property type="project" value="InterPro"/>
</dbReference>
<reference evidence="12 13" key="1">
    <citation type="submission" date="2016-10" db="EMBL/GenBank/DDBJ databases">
        <authorList>
            <person name="de Groot N.N."/>
        </authorList>
    </citation>
    <scope>NUCLEOTIDE SEQUENCE [LARGE SCALE GENOMIC DNA]</scope>
    <source>
        <strain evidence="12 13">SR12</strain>
    </source>
</reference>
<gene>
    <name evidence="12" type="ORF">SAMN04515656_11718</name>
</gene>
<name>A0A1H4CR33_9FIRM</name>
<dbReference type="InterPro" id="IPR013785">
    <property type="entry name" value="Aldolase_TIM"/>
</dbReference>
<organism evidence="12 13">
    <name type="scientific">Eubacterium aggregans</name>
    <dbReference type="NCBI Taxonomy" id="81409"/>
    <lineage>
        <taxon>Bacteria</taxon>
        <taxon>Bacillati</taxon>
        <taxon>Bacillota</taxon>
        <taxon>Clostridia</taxon>
        <taxon>Eubacteriales</taxon>
        <taxon>Eubacteriaceae</taxon>
        <taxon>Eubacterium</taxon>
    </lineage>
</organism>
<feature type="domain" description="FAD/NAD(P)-binding" evidence="11">
    <location>
        <begin position="382"/>
        <end position="615"/>
    </location>
</feature>
<dbReference type="PRINTS" id="PR00469">
    <property type="entry name" value="PNDRDTASEII"/>
</dbReference>